<dbReference type="AlphaFoldDB" id="A0A0D9AGH7"/>
<proteinExistence type="predicted"/>
<feature type="signal peptide" evidence="2">
    <location>
        <begin position="1"/>
        <end position="18"/>
    </location>
</feature>
<gene>
    <name evidence="3" type="ORF">UF78_21885</name>
</gene>
<name>A0A0D9AGH7_STUST</name>
<organism evidence="3 4">
    <name type="scientific">Stutzerimonas stutzeri</name>
    <name type="common">Pseudomonas stutzeri</name>
    <dbReference type="NCBI Taxonomy" id="316"/>
    <lineage>
        <taxon>Bacteria</taxon>
        <taxon>Pseudomonadati</taxon>
        <taxon>Pseudomonadota</taxon>
        <taxon>Gammaproteobacteria</taxon>
        <taxon>Pseudomonadales</taxon>
        <taxon>Pseudomonadaceae</taxon>
        <taxon>Stutzerimonas</taxon>
    </lineage>
</organism>
<feature type="chain" id="PRO_5002338180" description="DUF4124 domain-containing protein" evidence="2">
    <location>
        <begin position="19"/>
        <end position="80"/>
    </location>
</feature>
<reference evidence="3 4" key="1">
    <citation type="submission" date="2015-02" db="EMBL/GenBank/DDBJ databases">
        <title>Draft genome sequence of Pseudomonas stutzeri NT0128 isolated from wheat (Triticum turgidum) rhizosphere.</title>
        <authorList>
            <person name="Tovi N."/>
            <person name="Frenk S."/>
            <person name="Hadar Y."/>
            <person name="Minz D."/>
        </authorList>
    </citation>
    <scope>NUCLEOTIDE SEQUENCE [LARGE SCALE GENOMIC DNA]</scope>
    <source>
        <strain evidence="3 4">NT0128</strain>
    </source>
</reference>
<dbReference type="RefSeq" id="WP_045164301.1">
    <property type="nucleotide sequence ID" value="NZ_JYHV01000037.1"/>
</dbReference>
<evidence type="ECO:0008006" key="5">
    <source>
        <dbReference type="Google" id="ProtNLM"/>
    </source>
</evidence>
<dbReference type="Proteomes" id="UP000032487">
    <property type="component" value="Unassembled WGS sequence"/>
</dbReference>
<feature type="region of interest" description="Disordered" evidence="1">
    <location>
        <begin position="58"/>
        <end position="80"/>
    </location>
</feature>
<dbReference type="EMBL" id="JYHV01000037">
    <property type="protein sequence ID" value="KJH79789.1"/>
    <property type="molecule type" value="Genomic_DNA"/>
</dbReference>
<evidence type="ECO:0000313" key="4">
    <source>
        <dbReference type="Proteomes" id="UP000032487"/>
    </source>
</evidence>
<evidence type="ECO:0000256" key="2">
    <source>
        <dbReference type="SAM" id="SignalP"/>
    </source>
</evidence>
<comment type="caution">
    <text evidence="3">The sequence shown here is derived from an EMBL/GenBank/DDBJ whole genome shotgun (WGS) entry which is preliminary data.</text>
</comment>
<evidence type="ECO:0000256" key="1">
    <source>
        <dbReference type="SAM" id="MobiDB-lite"/>
    </source>
</evidence>
<protein>
    <recommendedName>
        <fullName evidence="5">DUF4124 domain-containing protein</fullName>
    </recommendedName>
</protein>
<sequence length="80" mass="8880">MRAFLLTFSLFLPLLATAGPAPYYQWQSKADGTVICRQTPPGHGWELLNGQPFRDLNCTQPAGRVERPSVVPGFRPQPGR</sequence>
<dbReference type="OrthoDB" id="6089671at2"/>
<dbReference type="PATRIC" id="fig|316.101.peg.3224"/>
<evidence type="ECO:0000313" key="3">
    <source>
        <dbReference type="EMBL" id="KJH79789.1"/>
    </source>
</evidence>
<keyword evidence="2" id="KW-0732">Signal</keyword>
<accession>A0A0D9AGH7</accession>